<proteinExistence type="predicted"/>
<keyword evidence="4" id="KW-1185">Reference proteome</keyword>
<evidence type="ECO:0000313" key="3">
    <source>
        <dbReference type="EMBL" id="CAK0875192.1"/>
    </source>
</evidence>
<gene>
    <name evidence="3" type="ORF">PCOR1329_LOCUS59908</name>
</gene>
<dbReference type="Proteomes" id="UP001189429">
    <property type="component" value="Unassembled WGS sequence"/>
</dbReference>
<evidence type="ECO:0000256" key="1">
    <source>
        <dbReference type="SAM" id="Coils"/>
    </source>
</evidence>
<dbReference type="EMBL" id="CAUYUJ010017484">
    <property type="protein sequence ID" value="CAK0875192.1"/>
    <property type="molecule type" value="Genomic_DNA"/>
</dbReference>
<evidence type="ECO:0000256" key="2">
    <source>
        <dbReference type="SAM" id="MobiDB-lite"/>
    </source>
</evidence>
<feature type="region of interest" description="Disordered" evidence="2">
    <location>
        <begin position="1"/>
        <end position="24"/>
    </location>
</feature>
<name>A0ABN9VRZ0_9DINO</name>
<evidence type="ECO:0000313" key="4">
    <source>
        <dbReference type="Proteomes" id="UP001189429"/>
    </source>
</evidence>
<comment type="caution">
    <text evidence="3">The sequence shown here is derived from an EMBL/GenBank/DDBJ whole genome shotgun (WGS) entry which is preliminary data.</text>
</comment>
<sequence length="822" mass="91217">MAPSVGPGGWGHPEGNSAKKSANSKSTGTAITLCGSSSGDGSLWFMKQLHDGVKLRLCDDVDESNDRGLRKSTVYWLWKLDVTKILCLKNLGREEGHAEACRDRMRSKGCTKDVDALNKLLEQCREARVITSEEGYFNAMDDATLSKALDACSDALGDRPFPSDVLARLHKRRSLRARESAFTSAGTSEMLEYFAINRLAPHSHEFDIKRVCLVDLDGSPQDKIDQLYTVLFEDVVLYRVSQALDPTVDVSIKAAETTISLFLACLVTEMRAFSEEENYADALMDMQESCPLAMALLGDVHVGNIDTTTKLDEVLPKPANAAQKRFAEFCNTNSHAGTSWGNVVKSWSDARVWQNTLLSITAALNTPCHDLAGRIDQVRIQAKESAPVLVNAPLDIKFSVRHLLESKAKEIYAECIEATKGVTPDIIVAEKCITLMDCILGTCPNCPADWVTMKGQLTSAITMTKQHALANNFLSSCRGVAGLPFSAGVQVSLKSTENAPIVDEFLKQFRILGNTNVTWGDAGVQDVYKEAFDKLVYGLVEDTIETWDDRSRNILTNAEKLLGILTNQPAGAKEAMQVLKAIEATHGATDAWCRLADCPELRWREGSGRLKLEDYQRKAAHLKSCRDELEAVEEKCDSARQVSIIGDAYCDNTTSALAEVKTQVTDAVAMKLRESMRSFRPTAKGGKDGQSWQDGVDDCVQFPEYLRIAEEKLFPFDGKTFIERLAILQQDVVEKFFERKFEGENPRLLVKQGRITDAEYVIMKRLKQFTLTEKKADDKKLLRQDISKELATRSREDNLSVDADFHPCLREAAKAAKVGRFQ</sequence>
<feature type="coiled-coil region" evidence="1">
    <location>
        <begin position="612"/>
        <end position="642"/>
    </location>
</feature>
<feature type="compositionally biased region" description="Gly residues" evidence="2">
    <location>
        <begin position="1"/>
        <end position="12"/>
    </location>
</feature>
<keyword evidence="1" id="KW-0175">Coiled coil</keyword>
<reference evidence="3" key="1">
    <citation type="submission" date="2023-10" db="EMBL/GenBank/DDBJ databases">
        <authorList>
            <person name="Chen Y."/>
            <person name="Shah S."/>
            <person name="Dougan E. K."/>
            <person name="Thang M."/>
            <person name="Chan C."/>
        </authorList>
    </citation>
    <scope>NUCLEOTIDE SEQUENCE [LARGE SCALE GENOMIC DNA]</scope>
</reference>
<accession>A0ABN9VRZ0</accession>
<feature type="compositionally biased region" description="Low complexity" evidence="2">
    <location>
        <begin position="15"/>
        <end position="24"/>
    </location>
</feature>
<protein>
    <submittedName>
        <fullName evidence="3">Uncharacterized protein</fullName>
    </submittedName>
</protein>
<organism evidence="3 4">
    <name type="scientific">Prorocentrum cordatum</name>
    <dbReference type="NCBI Taxonomy" id="2364126"/>
    <lineage>
        <taxon>Eukaryota</taxon>
        <taxon>Sar</taxon>
        <taxon>Alveolata</taxon>
        <taxon>Dinophyceae</taxon>
        <taxon>Prorocentrales</taxon>
        <taxon>Prorocentraceae</taxon>
        <taxon>Prorocentrum</taxon>
    </lineage>
</organism>